<keyword evidence="3" id="KW-1185">Reference proteome</keyword>
<dbReference type="AlphaFoldDB" id="A0A9P1EH56"/>
<name>A0A9P1EH56_CUSEU</name>
<feature type="compositionally biased region" description="Polar residues" evidence="1">
    <location>
        <begin position="18"/>
        <end position="31"/>
    </location>
</feature>
<dbReference type="EMBL" id="CAMAPE010000048">
    <property type="protein sequence ID" value="CAH9105467.1"/>
    <property type="molecule type" value="Genomic_DNA"/>
</dbReference>
<proteinExistence type="predicted"/>
<gene>
    <name evidence="2" type="ORF">CEURO_LOCUS16909</name>
</gene>
<feature type="compositionally biased region" description="Polar residues" evidence="1">
    <location>
        <begin position="89"/>
        <end position="105"/>
    </location>
</feature>
<dbReference type="OrthoDB" id="10406127at2759"/>
<evidence type="ECO:0000313" key="3">
    <source>
        <dbReference type="Proteomes" id="UP001152484"/>
    </source>
</evidence>
<feature type="region of interest" description="Disordered" evidence="1">
    <location>
        <begin position="79"/>
        <end position="105"/>
    </location>
</feature>
<accession>A0A9P1EH56</accession>
<evidence type="ECO:0000256" key="1">
    <source>
        <dbReference type="SAM" id="MobiDB-lite"/>
    </source>
</evidence>
<organism evidence="2 3">
    <name type="scientific">Cuscuta europaea</name>
    <name type="common">European dodder</name>
    <dbReference type="NCBI Taxonomy" id="41803"/>
    <lineage>
        <taxon>Eukaryota</taxon>
        <taxon>Viridiplantae</taxon>
        <taxon>Streptophyta</taxon>
        <taxon>Embryophyta</taxon>
        <taxon>Tracheophyta</taxon>
        <taxon>Spermatophyta</taxon>
        <taxon>Magnoliopsida</taxon>
        <taxon>eudicotyledons</taxon>
        <taxon>Gunneridae</taxon>
        <taxon>Pentapetalae</taxon>
        <taxon>asterids</taxon>
        <taxon>lamiids</taxon>
        <taxon>Solanales</taxon>
        <taxon>Convolvulaceae</taxon>
        <taxon>Cuscuteae</taxon>
        <taxon>Cuscuta</taxon>
        <taxon>Cuscuta subgen. Cuscuta</taxon>
    </lineage>
</organism>
<sequence length="105" mass="11509">MASTDSANVLPAPAESNKLPNTDLNTGATNPKLTREVVTILNLTPTVDEDEIESETCKGWRTSETDSGWAIRKKWGSDCTEDTTRDFHTQTGKKSPQSPHGLQIH</sequence>
<dbReference type="Proteomes" id="UP001152484">
    <property type="component" value="Unassembled WGS sequence"/>
</dbReference>
<protein>
    <submittedName>
        <fullName evidence="2">Uncharacterized protein</fullName>
    </submittedName>
</protein>
<reference evidence="2" key="1">
    <citation type="submission" date="2022-07" db="EMBL/GenBank/DDBJ databases">
        <authorList>
            <person name="Macas J."/>
            <person name="Novak P."/>
            <person name="Neumann P."/>
        </authorList>
    </citation>
    <scope>NUCLEOTIDE SEQUENCE</scope>
</reference>
<feature type="region of interest" description="Disordered" evidence="1">
    <location>
        <begin position="1"/>
        <end position="31"/>
    </location>
</feature>
<evidence type="ECO:0000313" key="2">
    <source>
        <dbReference type="EMBL" id="CAH9105467.1"/>
    </source>
</evidence>
<comment type="caution">
    <text evidence="2">The sequence shown here is derived from an EMBL/GenBank/DDBJ whole genome shotgun (WGS) entry which is preliminary data.</text>
</comment>